<dbReference type="EMBL" id="QJJM01000023">
    <property type="protein sequence ID" value="PXW67898.1"/>
    <property type="molecule type" value="Genomic_DNA"/>
</dbReference>
<dbReference type="AlphaFoldDB" id="A0A2V3UPT4"/>
<dbReference type="GO" id="GO:0004519">
    <property type="term" value="F:endonuclease activity"/>
    <property type="evidence" value="ECO:0007669"/>
    <property type="project" value="InterPro"/>
</dbReference>
<dbReference type="PANTHER" id="PTHR41287:SF1">
    <property type="entry name" value="PROTEIN YMFN"/>
    <property type="match status" value="1"/>
</dbReference>
<comment type="caution">
    <text evidence="4">The sequence shown here is derived from an EMBL/GenBank/DDBJ whole genome shotgun (WGS) entry which is preliminary data.</text>
</comment>
<dbReference type="InterPro" id="IPR046462">
    <property type="entry name" value="TerL_nuclease"/>
</dbReference>
<name>A0A2V3UPT4_9SPHN</name>
<evidence type="ECO:0000259" key="2">
    <source>
        <dbReference type="Pfam" id="PF03354"/>
    </source>
</evidence>
<dbReference type="Pfam" id="PF20441">
    <property type="entry name" value="TerL_nuclease"/>
    <property type="match status" value="1"/>
</dbReference>
<proteinExistence type="predicted"/>
<dbReference type="Pfam" id="PF03354">
    <property type="entry name" value="TerL_ATPase"/>
    <property type="match status" value="1"/>
</dbReference>
<protein>
    <submittedName>
        <fullName evidence="4">Phage terminase large subunit-like protein</fullName>
    </submittedName>
</protein>
<dbReference type="OrthoDB" id="9760250at2"/>
<dbReference type="RefSeq" id="WP_110300375.1">
    <property type="nucleotide sequence ID" value="NZ_QJJM01000023.1"/>
</dbReference>
<gene>
    <name evidence="4" type="ORF">C7451_12334</name>
</gene>
<organism evidence="4 5">
    <name type="scientific">Blastomonas natatoria</name>
    <dbReference type="NCBI Taxonomy" id="34015"/>
    <lineage>
        <taxon>Bacteria</taxon>
        <taxon>Pseudomonadati</taxon>
        <taxon>Pseudomonadota</taxon>
        <taxon>Alphaproteobacteria</taxon>
        <taxon>Sphingomonadales</taxon>
        <taxon>Sphingomonadaceae</taxon>
        <taxon>Blastomonas</taxon>
    </lineage>
</organism>
<accession>A0A2V3UPT4</accession>
<dbReference type="Gene3D" id="3.40.50.300">
    <property type="entry name" value="P-loop containing nucleotide triphosphate hydrolases"/>
    <property type="match status" value="1"/>
</dbReference>
<dbReference type="InterPro" id="IPR027417">
    <property type="entry name" value="P-loop_NTPase"/>
</dbReference>
<evidence type="ECO:0000256" key="1">
    <source>
        <dbReference type="SAM" id="MobiDB-lite"/>
    </source>
</evidence>
<dbReference type="PANTHER" id="PTHR41287">
    <property type="match status" value="1"/>
</dbReference>
<sequence>METRDYPAIAKQYARDVVSGKIPAGKSIVRQCQRFVDELKAQKKAAFPHRFDNEKAARVCRFIERLPHSKGKWARAKELIRLEPWQVWILCCTFGWLRKRDGLRRFRVLFVVVPRKNGKSAIAAGIGLYMFCADGEFGAEVYSGATNEKQAWEVFKPAKLMASRTPALIKRFGIEINAKNLVRIGDESKFETIIGDPGDGQSPSCAIHDEYHEHPDDGQVDTMQTGMGAREQPLQVLITTAGDNLAGPCYAKIQEEREKLQGIGATEEQKAAREAAGMGHNGGPPLDDETFFAEFAADDEDDWRSEATLRKANPNLGVSVDGDFLRARQRDAISTPRKAGVFKTKHLNLWVASKAAYFDIQKWRACHDLNLPMRGRDLFQYEALRGRRCVAGLDLASKVDIAALELLFLPIGGKPTVDDPYVRVGFYFLPEETVLSVPAYQGWDSQGLINVTQGNIIDYDEILDTLRDVRDFAQLEQVAYDPHQATYLATTAIKDGFPMLEYRPIVLNFSEPMKELDALTKAGTIVHGGCPVMEWQMNNVVAQADRKDNVYPNKPRPEAKIDNPVALISALGCSMTKEEEVIQTSPWDDPEFSMTADEDQA</sequence>
<feature type="compositionally biased region" description="Acidic residues" evidence="1">
    <location>
        <begin position="588"/>
        <end position="601"/>
    </location>
</feature>
<feature type="domain" description="Terminase large subunit-like ATPase" evidence="2">
    <location>
        <begin position="84"/>
        <end position="253"/>
    </location>
</feature>
<dbReference type="InterPro" id="IPR046461">
    <property type="entry name" value="TerL_ATPase"/>
</dbReference>
<feature type="region of interest" description="Disordered" evidence="1">
    <location>
        <begin position="579"/>
        <end position="601"/>
    </location>
</feature>
<dbReference type="Proteomes" id="UP000248014">
    <property type="component" value="Unassembled WGS sequence"/>
</dbReference>
<evidence type="ECO:0000259" key="3">
    <source>
        <dbReference type="Pfam" id="PF20441"/>
    </source>
</evidence>
<feature type="domain" description="Terminase large subunit-like endonuclease" evidence="3">
    <location>
        <begin position="288"/>
        <end position="576"/>
    </location>
</feature>
<keyword evidence="5" id="KW-1185">Reference proteome</keyword>
<reference evidence="4 5" key="1">
    <citation type="submission" date="2018-05" db="EMBL/GenBank/DDBJ databases">
        <title>Genomic Encyclopedia of Type Strains, Phase IV (KMG-IV): sequencing the most valuable type-strain genomes for metagenomic binning, comparative biology and taxonomic classification.</title>
        <authorList>
            <person name="Goeker M."/>
        </authorList>
    </citation>
    <scope>NUCLEOTIDE SEQUENCE [LARGE SCALE GENOMIC DNA]</scope>
    <source>
        <strain evidence="4 5">DSM 3183</strain>
    </source>
</reference>
<dbReference type="InterPro" id="IPR005021">
    <property type="entry name" value="Terminase_largesu-like"/>
</dbReference>
<evidence type="ECO:0000313" key="4">
    <source>
        <dbReference type="EMBL" id="PXW67898.1"/>
    </source>
</evidence>
<evidence type="ECO:0000313" key="5">
    <source>
        <dbReference type="Proteomes" id="UP000248014"/>
    </source>
</evidence>